<sequence>MIYHSSLLLLSVILPHSTLSIHWTRCTPSPSDLLLQQQTSPSSTPLTQNYNALITLLSRKPFLHRLRTSFTVPELKPDYHEINRYESGLGLETPYPIYALRTLFKFITENKLHCHFTDLSFARALSAIEQVDSTSWNTINPLQDSNDDNDNDEREDSTELGYLDTAEDMTDVTMPNTFQYFSFTTARQLSNYVLNYHDELEQFRLDLLSTKQWESTPEFVLDLMGKGHHWREVYEWLEEYIKGLKAFRGDLEVLRGRKVGEGDIVRLSAGKGVVKSWGRELVKCFGRLCPQEFDFTAP</sequence>
<evidence type="ECO:0000256" key="1">
    <source>
        <dbReference type="SAM" id="SignalP"/>
    </source>
</evidence>
<keyword evidence="1" id="KW-0732">Signal</keyword>
<proteinExistence type="predicted"/>
<reference evidence="2 3" key="1">
    <citation type="submission" date="2019-10" db="EMBL/GenBank/DDBJ databases">
        <authorList>
            <person name="Palmer J.M."/>
        </authorList>
    </citation>
    <scope>NUCLEOTIDE SEQUENCE [LARGE SCALE GENOMIC DNA]</scope>
    <source>
        <strain evidence="2 3">TWF694</strain>
    </source>
</reference>
<accession>A0AAV9X6W9</accession>
<feature type="chain" id="PRO_5043586670" evidence="1">
    <location>
        <begin position="21"/>
        <end position="298"/>
    </location>
</feature>
<gene>
    <name evidence="2" type="ORF">TWF694_011543</name>
</gene>
<protein>
    <submittedName>
        <fullName evidence="2">Uncharacterized protein</fullName>
    </submittedName>
</protein>
<evidence type="ECO:0000313" key="2">
    <source>
        <dbReference type="EMBL" id="KAK6537351.1"/>
    </source>
</evidence>
<dbReference type="AlphaFoldDB" id="A0AAV9X6W9"/>
<evidence type="ECO:0000313" key="3">
    <source>
        <dbReference type="Proteomes" id="UP001365542"/>
    </source>
</evidence>
<dbReference type="Proteomes" id="UP001365542">
    <property type="component" value="Unassembled WGS sequence"/>
</dbReference>
<organism evidence="2 3">
    <name type="scientific">Orbilia ellipsospora</name>
    <dbReference type="NCBI Taxonomy" id="2528407"/>
    <lineage>
        <taxon>Eukaryota</taxon>
        <taxon>Fungi</taxon>
        <taxon>Dikarya</taxon>
        <taxon>Ascomycota</taxon>
        <taxon>Pezizomycotina</taxon>
        <taxon>Orbiliomycetes</taxon>
        <taxon>Orbiliales</taxon>
        <taxon>Orbiliaceae</taxon>
        <taxon>Orbilia</taxon>
    </lineage>
</organism>
<name>A0AAV9X6W9_9PEZI</name>
<dbReference type="EMBL" id="JAVHJO010000009">
    <property type="protein sequence ID" value="KAK6537351.1"/>
    <property type="molecule type" value="Genomic_DNA"/>
</dbReference>
<keyword evidence="3" id="KW-1185">Reference proteome</keyword>
<comment type="caution">
    <text evidence="2">The sequence shown here is derived from an EMBL/GenBank/DDBJ whole genome shotgun (WGS) entry which is preliminary data.</text>
</comment>
<feature type="signal peptide" evidence="1">
    <location>
        <begin position="1"/>
        <end position="20"/>
    </location>
</feature>